<dbReference type="EMBL" id="JAPWTK010000038">
    <property type="protein sequence ID" value="KAJ8955373.1"/>
    <property type="molecule type" value="Genomic_DNA"/>
</dbReference>
<comment type="caution">
    <text evidence="1">The sequence shown here is derived from an EMBL/GenBank/DDBJ whole genome shotgun (WGS) entry which is preliminary data.</text>
</comment>
<proteinExistence type="predicted"/>
<sequence>MYFTTLNKSACTLIYTPFNSKCNIKKKNRLYYVLYKLRLLILIRQRKKSYNLDKLIFNIRQIFELLIKLTKKLTSVANITDALFITKLCSKEVIEIN</sequence>
<evidence type="ECO:0000313" key="2">
    <source>
        <dbReference type="Proteomes" id="UP001162162"/>
    </source>
</evidence>
<name>A0AAV8YWY3_9CUCU</name>
<evidence type="ECO:0000313" key="1">
    <source>
        <dbReference type="EMBL" id="KAJ8955373.1"/>
    </source>
</evidence>
<organism evidence="1 2">
    <name type="scientific">Aromia moschata</name>
    <dbReference type="NCBI Taxonomy" id="1265417"/>
    <lineage>
        <taxon>Eukaryota</taxon>
        <taxon>Metazoa</taxon>
        <taxon>Ecdysozoa</taxon>
        <taxon>Arthropoda</taxon>
        <taxon>Hexapoda</taxon>
        <taxon>Insecta</taxon>
        <taxon>Pterygota</taxon>
        <taxon>Neoptera</taxon>
        <taxon>Endopterygota</taxon>
        <taxon>Coleoptera</taxon>
        <taxon>Polyphaga</taxon>
        <taxon>Cucujiformia</taxon>
        <taxon>Chrysomeloidea</taxon>
        <taxon>Cerambycidae</taxon>
        <taxon>Cerambycinae</taxon>
        <taxon>Callichromatini</taxon>
        <taxon>Aromia</taxon>
    </lineage>
</organism>
<accession>A0AAV8YWY3</accession>
<protein>
    <submittedName>
        <fullName evidence="1">Uncharacterized protein</fullName>
    </submittedName>
</protein>
<keyword evidence="2" id="KW-1185">Reference proteome</keyword>
<dbReference type="Proteomes" id="UP001162162">
    <property type="component" value="Unassembled WGS sequence"/>
</dbReference>
<dbReference type="AlphaFoldDB" id="A0AAV8YWY3"/>
<gene>
    <name evidence="1" type="ORF">NQ318_003470</name>
</gene>
<reference evidence="1" key="1">
    <citation type="journal article" date="2023" name="Insect Mol. Biol.">
        <title>Genome sequencing provides insights into the evolution of gene families encoding plant cell wall-degrading enzymes in longhorned beetles.</title>
        <authorList>
            <person name="Shin N.R."/>
            <person name="Okamura Y."/>
            <person name="Kirsch R."/>
            <person name="Pauchet Y."/>
        </authorList>
    </citation>
    <scope>NUCLEOTIDE SEQUENCE</scope>
    <source>
        <strain evidence="1">AMC_N1</strain>
    </source>
</reference>